<sequence>MSSQALVDFSSSLVNPKHVGLSPFHAPPEVRHDTSTAGVLSSMYEYSMCTKRALNTRIIGFAEPTLRECIDAFSRNLRATAFVQDEAATAAVLRERRGIVDPSQLPWAPRPEYIAWLRSHGRLDEAQYR</sequence>
<gene>
    <name evidence="1" type="ORF">NESM_000559500</name>
</gene>
<protein>
    <submittedName>
        <fullName evidence="1">Uncharacterized protein</fullName>
    </submittedName>
</protein>
<reference evidence="1 2" key="1">
    <citation type="journal article" date="2021" name="MBio">
        <title>A New Model Trypanosomatid, Novymonas esmeraldas: Genomic Perception of Its 'Candidatus Pandoraea novymonadis' Endosymbiont.</title>
        <authorList>
            <person name="Zakharova A."/>
            <person name="Saura A."/>
            <person name="Butenko A."/>
            <person name="Podesvova L."/>
            <person name="Warmusova S."/>
            <person name="Kostygov A.Y."/>
            <person name="Nenarokova A."/>
            <person name="Lukes J."/>
            <person name="Opperdoes F.R."/>
            <person name="Yurchenko V."/>
        </authorList>
    </citation>
    <scope>NUCLEOTIDE SEQUENCE [LARGE SCALE GENOMIC DNA]</scope>
    <source>
        <strain evidence="1 2">E262AT.01</strain>
    </source>
</reference>
<comment type="caution">
    <text evidence="1">The sequence shown here is derived from an EMBL/GenBank/DDBJ whole genome shotgun (WGS) entry which is preliminary data.</text>
</comment>
<organism evidence="1 2">
    <name type="scientific">Novymonas esmeraldas</name>
    <dbReference type="NCBI Taxonomy" id="1808958"/>
    <lineage>
        <taxon>Eukaryota</taxon>
        <taxon>Discoba</taxon>
        <taxon>Euglenozoa</taxon>
        <taxon>Kinetoplastea</taxon>
        <taxon>Metakinetoplastina</taxon>
        <taxon>Trypanosomatida</taxon>
        <taxon>Trypanosomatidae</taxon>
        <taxon>Novymonas</taxon>
    </lineage>
</organism>
<dbReference type="Proteomes" id="UP001430356">
    <property type="component" value="Unassembled WGS sequence"/>
</dbReference>
<evidence type="ECO:0000313" key="2">
    <source>
        <dbReference type="Proteomes" id="UP001430356"/>
    </source>
</evidence>
<accession>A0AAW0ERA0</accession>
<name>A0AAW0ERA0_9TRYP</name>
<keyword evidence="2" id="KW-1185">Reference proteome</keyword>
<evidence type="ECO:0000313" key="1">
    <source>
        <dbReference type="EMBL" id="KAK7196239.1"/>
    </source>
</evidence>
<dbReference type="AlphaFoldDB" id="A0AAW0ERA0"/>
<dbReference type="EMBL" id="JAECZO010000071">
    <property type="protein sequence ID" value="KAK7196239.1"/>
    <property type="molecule type" value="Genomic_DNA"/>
</dbReference>
<proteinExistence type="predicted"/>